<dbReference type="Pfam" id="PF12911">
    <property type="entry name" value="OppC_N"/>
    <property type="match status" value="1"/>
</dbReference>
<keyword evidence="11" id="KW-1185">Reference proteome</keyword>
<dbReference type="InterPro" id="IPR050366">
    <property type="entry name" value="BP-dependent_transpt_permease"/>
</dbReference>
<dbReference type="EMBL" id="CP003255">
    <property type="protein sequence ID" value="AGA56640.1"/>
    <property type="molecule type" value="Genomic_DNA"/>
</dbReference>
<dbReference type="PROSITE" id="PS50928">
    <property type="entry name" value="ABC_TM1"/>
    <property type="match status" value="1"/>
</dbReference>
<dbReference type="InterPro" id="IPR000515">
    <property type="entry name" value="MetI-like"/>
</dbReference>
<feature type="transmembrane region" description="Helical" evidence="7">
    <location>
        <begin position="217"/>
        <end position="238"/>
    </location>
</feature>
<evidence type="ECO:0000256" key="1">
    <source>
        <dbReference type="ARBA" id="ARBA00004651"/>
    </source>
</evidence>
<comment type="subcellular location">
    <subcellularLocation>
        <location evidence="1 7">Cell membrane</location>
        <topology evidence="1 7">Multi-pass membrane protein</topology>
    </subcellularLocation>
</comment>
<evidence type="ECO:0000256" key="4">
    <source>
        <dbReference type="ARBA" id="ARBA00022692"/>
    </source>
</evidence>
<reference evidence="11" key="1">
    <citation type="submission" date="2012-01" db="EMBL/GenBank/DDBJ databases">
        <title>Complete sequence of chromosome of Thermobacillus composti KWC4.</title>
        <authorList>
            <person name="Lucas S."/>
            <person name="Han J."/>
            <person name="Lapidus A."/>
            <person name="Cheng J.-F."/>
            <person name="Goodwin L."/>
            <person name="Pitluck S."/>
            <person name="Peters L."/>
            <person name="Ovchinnikova G."/>
            <person name="Teshima H."/>
            <person name="Detter J.C."/>
            <person name="Han C."/>
            <person name="Tapia R."/>
            <person name="Land M."/>
            <person name="Hauser L."/>
            <person name="Kyrpides N."/>
            <person name="Ivanova N."/>
            <person name="Pagani I."/>
            <person name="Anderson I."/>
            <person name="Woyke T."/>
        </authorList>
    </citation>
    <scope>NUCLEOTIDE SEQUENCE [LARGE SCALE GENOMIC DNA]</scope>
    <source>
        <strain evidence="11">DSM 18247 / JCM 13945 / KWC4</strain>
    </source>
</reference>
<dbReference type="RefSeq" id="WP_015253404.1">
    <property type="nucleotide sequence ID" value="NC_019897.1"/>
</dbReference>
<evidence type="ECO:0000313" key="11">
    <source>
        <dbReference type="Proteomes" id="UP000010795"/>
    </source>
</evidence>
<keyword evidence="3" id="KW-1003">Cell membrane</keyword>
<keyword evidence="4 7" id="KW-0812">Transmembrane</keyword>
<dbReference type="GO" id="GO:0055085">
    <property type="term" value="P:transmembrane transport"/>
    <property type="evidence" value="ECO:0007669"/>
    <property type="project" value="InterPro"/>
</dbReference>
<feature type="transmembrane region" description="Helical" evidence="7">
    <location>
        <begin position="106"/>
        <end position="132"/>
    </location>
</feature>
<evidence type="ECO:0000259" key="9">
    <source>
        <dbReference type="PROSITE" id="PS50928"/>
    </source>
</evidence>
<dbReference type="SUPFAM" id="SSF161098">
    <property type="entry name" value="MetI-like"/>
    <property type="match status" value="1"/>
</dbReference>
<feature type="transmembrane region" description="Helical" evidence="7">
    <location>
        <begin position="144"/>
        <end position="163"/>
    </location>
</feature>
<dbReference type="HOGENOM" id="CLU_028518_1_1_9"/>
<dbReference type="AlphaFoldDB" id="L0EBU1"/>
<dbReference type="STRING" id="717605.Theco_0419"/>
<sequence>MTTMMNEAETGSPGAVMPGASSVAAPKSSRARQFWKTLLSRKTVMVSLAVLIIAMLTALLAPLIAPYEPNAPDLRNALKPPSSDHWLGTDALGRDVLSRIIYGSRVSLAVGFVSVAIAGSIGMMLGLVAGYVGGKTESVIMRCIDVMMSIPLIILALFIAALIGKGLGNVMLAIGLGMMPSYARLTRGQVKSVKQLDYVTAGVISGTGRIRNMFKHILPNCLSPIIVLMTMNLGMAILTEASLSFLGLGINPPTASWGAMISDGYNHLRTLPLLSLAPGVAIILVVLAFNVVGDALRDTLDPRLRGAL</sequence>
<evidence type="ECO:0000313" key="10">
    <source>
        <dbReference type="EMBL" id="AGA56640.1"/>
    </source>
</evidence>
<organism evidence="10 11">
    <name type="scientific">Thermobacillus composti (strain DSM 18247 / JCM 13945 / KWC4)</name>
    <dbReference type="NCBI Taxonomy" id="717605"/>
    <lineage>
        <taxon>Bacteria</taxon>
        <taxon>Bacillati</taxon>
        <taxon>Bacillota</taxon>
        <taxon>Bacilli</taxon>
        <taxon>Bacillales</taxon>
        <taxon>Paenibacillaceae</taxon>
        <taxon>Thermobacillus</taxon>
    </lineage>
</organism>
<dbReference type="InterPro" id="IPR025966">
    <property type="entry name" value="OppC_N"/>
</dbReference>
<dbReference type="CDD" id="cd06261">
    <property type="entry name" value="TM_PBP2"/>
    <property type="match status" value="1"/>
</dbReference>
<dbReference type="eggNOG" id="COG1173">
    <property type="taxonomic scope" value="Bacteria"/>
</dbReference>
<evidence type="ECO:0000256" key="5">
    <source>
        <dbReference type="ARBA" id="ARBA00022989"/>
    </source>
</evidence>
<dbReference type="InterPro" id="IPR035906">
    <property type="entry name" value="MetI-like_sf"/>
</dbReference>
<feature type="transmembrane region" description="Helical" evidence="7">
    <location>
        <begin position="273"/>
        <end position="296"/>
    </location>
</feature>
<feature type="transmembrane region" description="Helical" evidence="7">
    <location>
        <begin position="169"/>
        <end position="185"/>
    </location>
</feature>
<dbReference type="KEGG" id="tco:Theco_0419"/>
<dbReference type="Pfam" id="PF00528">
    <property type="entry name" value="BPD_transp_1"/>
    <property type="match status" value="1"/>
</dbReference>
<evidence type="ECO:0000256" key="3">
    <source>
        <dbReference type="ARBA" id="ARBA00022475"/>
    </source>
</evidence>
<comment type="similarity">
    <text evidence="7">Belongs to the binding-protein-dependent transport system permease family.</text>
</comment>
<feature type="region of interest" description="Disordered" evidence="8">
    <location>
        <begin position="1"/>
        <end position="24"/>
    </location>
</feature>
<dbReference type="GO" id="GO:0005886">
    <property type="term" value="C:plasma membrane"/>
    <property type="evidence" value="ECO:0007669"/>
    <property type="project" value="UniProtKB-SubCell"/>
</dbReference>
<feature type="domain" description="ABC transmembrane type-1" evidence="9">
    <location>
        <begin position="104"/>
        <end position="293"/>
    </location>
</feature>
<dbReference type="PANTHER" id="PTHR43386:SF1">
    <property type="entry name" value="D,D-DIPEPTIDE TRANSPORT SYSTEM PERMEASE PROTEIN DDPC-RELATED"/>
    <property type="match status" value="1"/>
</dbReference>
<dbReference type="PANTHER" id="PTHR43386">
    <property type="entry name" value="OLIGOPEPTIDE TRANSPORT SYSTEM PERMEASE PROTEIN APPC"/>
    <property type="match status" value="1"/>
</dbReference>
<evidence type="ECO:0000256" key="2">
    <source>
        <dbReference type="ARBA" id="ARBA00022448"/>
    </source>
</evidence>
<evidence type="ECO:0000256" key="7">
    <source>
        <dbReference type="RuleBase" id="RU363032"/>
    </source>
</evidence>
<keyword evidence="6 7" id="KW-0472">Membrane</keyword>
<evidence type="ECO:0000256" key="8">
    <source>
        <dbReference type="SAM" id="MobiDB-lite"/>
    </source>
</evidence>
<feature type="transmembrane region" description="Helical" evidence="7">
    <location>
        <begin position="44"/>
        <end position="65"/>
    </location>
</feature>
<name>L0EBU1_THECK</name>
<gene>
    <name evidence="10" type="ordered locus">Theco_0419</name>
</gene>
<evidence type="ECO:0000256" key="6">
    <source>
        <dbReference type="ARBA" id="ARBA00023136"/>
    </source>
</evidence>
<keyword evidence="2 7" id="KW-0813">Transport</keyword>
<protein>
    <submittedName>
        <fullName evidence="10">ABC-type dipeptide/oligopeptide/nickel transport system, permease component</fullName>
    </submittedName>
</protein>
<keyword evidence="5 7" id="KW-1133">Transmembrane helix</keyword>
<dbReference type="Proteomes" id="UP000010795">
    <property type="component" value="Chromosome"/>
</dbReference>
<proteinExistence type="inferred from homology"/>
<dbReference type="Gene3D" id="1.10.3720.10">
    <property type="entry name" value="MetI-like"/>
    <property type="match status" value="1"/>
</dbReference>
<accession>L0EBU1</accession>